<feature type="active site" description="Proton donor" evidence="8">
    <location>
        <position position="342"/>
    </location>
</feature>
<reference evidence="12" key="2">
    <citation type="submission" date="2022-12" db="EMBL/GenBank/DDBJ databases">
        <authorList>
            <person name="Sun Q."/>
            <person name="Kim S."/>
        </authorList>
    </citation>
    <scope>NUCLEOTIDE SEQUENCE</scope>
    <source>
        <strain evidence="12">KCTC 12343</strain>
    </source>
</reference>
<dbReference type="EMBL" id="BMWV01000004">
    <property type="protein sequence ID" value="GGY38469.1"/>
    <property type="molecule type" value="Genomic_DNA"/>
</dbReference>
<organism evidence="12 13">
    <name type="scientific">Pseudoduganella albidiflava</name>
    <dbReference type="NCBI Taxonomy" id="321983"/>
    <lineage>
        <taxon>Bacteria</taxon>
        <taxon>Pseudomonadati</taxon>
        <taxon>Pseudomonadota</taxon>
        <taxon>Betaproteobacteria</taxon>
        <taxon>Burkholderiales</taxon>
        <taxon>Oxalobacteraceae</taxon>
        <taxon>Telluria group</taxon>
        <taxon>Pseudoduganella</taxon>
    </lineage>
</organism>
<dbReference type="GO" id="GO:0016020">
    <property type="term" value="C:membrane"/>
    <property type="evidence" value="ECO:0007669"/>
    <property type="project" value="TreeGrafter"/>
</dbReference>
<proteinExistence type="inferred from homology"/>
<dbReference type="GO" id="GO:0030203">
    <property type="term" value="P:glycosaminoglycan metabolic process"/>
    <property type="evidence" value="ECO:0007669"/>
    <property type="project" value="TreeGrafter"/>
</dbReference>
<dbReference type="Pfam" id="PF02838">
    <property type="entry name" value="Glyco_hydro_20b"/>
    <property type="match status" value="1"/>
</dbReference>
<reference evidence="12" key="1">
    <citation type="journal article" date="2014" name="Int. J. Syst. Evol. Microbiol.">
        <title>Complete genome sequence of Corynebacterium casei LMG S-19264T (=DSM 44701T), isolated from a smear-ripened cheese.</title>
        <authorList>
            <consortium name="US DOE Joint Genome Institute (JGI-PGF)"/>
            <person name="Walter F."/>
            <person name="Albersmeier A."/>
            <person name="Kalinowski J."/>
            <person name="Ruckert C."/>
        </authorList>
    </citation>
    <scope>NUCLEOTIDE SEQUENCE</scope>
    <source>
        <strain evidence="12">KCTC 12343</strain>
    </source>
</reference>
<protein>
    <recommendedName>
        <fullName evidence="3">beta-N-acetylhexosaminidase</fullName>
        <ecNumber evidence="3">3.2.1.52</ecNumber>
    </recommendedName>
    <alternativeName>
        <fullName evidence="6">Beta-N-acetylhexosaminidase</fullName>
    </alternativeName>
    <alternativeName>
        <fullName evidence="7">N-acetyl-beta-glucosaminidase</fullName>
    </alternativeName>
</protein>
<dbReference type="Pfam" id="PF00728">
    <property type="entry name" value="Glyco_hydro_20"/>
    <property type="match status" value="1"/>
</dbReference>
<evidence type="ECO:0000256" key="7">
    <source>
        <dbReference type="ARBA" id="ARBA00033000"/>
    </source>
</evidence>
<dbReference type="PIRSF" id="PIRSF001093">
    <property type="entry name" value="B-hxosamndse_ab_euk"/>
    <property type="match status" value="1"/>
</dbReference>
<feature type="domain" description="Glycoside hydrolase family 20 catalytic" evidence="10">
    <location>
        <begin position="163"/>
        <end position="538"/>
    </location>
</feature>
<dbReference type="GO" id="GO:0005975">
    <property type="term" value="P:carbohydrate metabolic process"/>
    <property type="evidence" value="ECO:0007669"/>
    <property type="project" value="InterPro"/>
</dbReference>
<dbReference type="PRINTS" id="PR00738">
    <property type="entry name" value="GLHYDRLASE20"/>
</dbReference>
<evidence type="ECO:0000256" key="9">
    <source>
        <dbReference type="SAM" id="SignalP"/>
    </source>
</evidence>
<dbReference type="Gene3D" id="3.30.379.10">
    <property type="entry name" value="Chitobiase/beta-hexosaminidase domain 2-like"/>
    <property type="match status" value="1"/>
</dbReference>
<keyword evidence="5" id="KW-0326">Glycosidase</keyword>
<dbReference type="CDD" id="cd06563">
    <property type="entry name" value="GH20_chitobiase-like"/>
    <property type="match status" value="1"/>
</dbReference>
<evidence type="ECO:0000313" key="13">
    <source>
        <dbReference type="Proteomes" id="UP000628442"/>
    </source>
</evidence>
<dbReference type="RefSeq" id="WP_218943783.1">
    <property type="nucleotide sequence ID" value="NZ_BMWV01000004.1"/>
</dbReference>
<dbReference type="InterPro" id="IPR015882">
    <property type="entry name" value="HEX_bac_N"/>
</dbReference>
<evidence type="ECO:0000256" key="6">
    <source>
        <dbReference type="ARBA" id="ARBA00030512"/>
    </source>
</evidence>
<dbReference type="PANTHER" id="PTHR22600:SF57">
    <property type="entry name" value="BETA-N-ACETYLHEXOSAMINIDASE"/>
    <property type="match status" value="1"/>
</dbReference>
<dbReference type="InterPro" id="IPR015883">
    <property type="entry name" value="Glyco_hydro_20_cat"/>
</dbReference>
<feature type="chain" id="PRO_5041667362" description="beta-N-acetylhexosaminidase" evidence="9">
    <location>
        <begin position="30"/>
        <end position="575"/>
    </location>
</feature>
<sequence length="575" mass="63868">MRSHTLLSCTLLSCTLMLGSSCLAIPASAQEIVPRPAQIQRGQGTFTLTAATRIVATGAAAVEADKLRDYLRPTTGYSLPVVASGGDNSIRLALDPALEKLGKEGYRLVSNSTGATITAAQPAGLFYGIQTLRQLFPADIYRMAPLARTWSIPAVTIEDQPRFGWRGSHLDVARHYMPASFVLRHLELMAQQKLNVFHWHLTDDQGWRIEIKRYPKLTSIGAWRRETMVEPKNPEPARQLYDGKPHGGFYTQDDIREVVAYAAARHITVVPEIEMPGHATAAIAAYPELGNDPARQLQVGRVWGIMPEIFNVEDGTITFLKNVLDEVLTLFPGTYIHIGGDEVLKPEWAASPKALARMKQLKLVPDGTTAQELQSYRGADGKPADHPALHGLQSWFINQMNDHLKQKGRRMVGWDEILDGGLPKGATVMSWRGEEGGIKAAALGHDVVMTPERGTYLDYYQAELSDPAFREPIGARKFNLLDKVYAFDPIPATLPAAHAVRILGSQGQLWSERMPTPAQVEYMAWPRLLALSETMWTPKALKDYGDFQQRLPQALLRLQVQHVNYRPLDGPPWPK</sequence>
<name>A0AA87XVD8_9BURK</name>
<evidence type="ECO:0000256" key="3">
    <source>
        <dbReference type="ARBA" id="ARBA00012663"/>
    </source>
</evidence>
<evidence type="ECO:0000256" key="8">
    <source>
        <dbReference type="PIRSR" id="PIRSR625705-1"/>
    </source>
</evidence>
<comment type="caution">
    <text evidence="12">The sequence shown here is derived from an EMBL/GenBank/DDBJ whole genome shotgun (WGS) entry which is preliminary data.</text>
</comment>
<dbReference type="PROSITE" id="PS51257">
    <property type="entry name" value="PROKAR_LIPOPROTEIN"/>
    <property type="match status" value="1"/>
</dbReference>
<feature type="signal peptide" evidence="9">
    <location>
        <begin position="1"/>
        <end position="29"/>
    </location>
</feature>
<keyword evidence="9" id="KW-0732">Signal</keyword>
<dbReference type="InterPro" id="IPR025705">
    <property type="entry name" value="Beta_hexosaminidase_sua/sub"/>
</dbReference>
<dbReference type="InterPro" id="IPR017853">
    <property type="entry name" value="GH"/>
</dbReference>
<dbReference type="Gene3D" id="3.20.20.80">
    <property type="entry name" value="Glycosidases"/>
    <property type="match status" value="1"/>
</dbReference>
<evidence type="ECO:0000259" key="11">
    <source>
        <dbReference type="Pfam" id="PF02838"/>
    </source>
</evidence>
<comment type="similarity">
    <text evidence="2">Belongs to the glycosyl hydrolase 20 family.</text>
</comment>
<evidence type="ECO:0000256" key="1">
    <source>
        <dbReference type="ARBA" id="ARBA00001231"/>
    </source>
</evidence>
<evidence type="ECO:0000256" key="4">
    <source>
        <dbReference type="ARBA" id="ARBA00022801"/>
    </source>
</evidence>
<evidence type="ECO:0000256" key="2">
    <source>
        <dbReference type="ARBA" id="ARBA00006285"/>
    </source>
</evidence>
<dbReference type="PANTHER" id="PTHR22600">
    <property type="entry name" value="BETA-HEXOSAMINIDASE"/>
    <property type="match status" value="1"/>
</dbReference>
<dbReference type="AlphaFoldDB" id="A0AA87XVD8"/>
<dbReference type="InterPro" id="IPR029018">
    <property type="entry name" value="Hex-like_dom2"/>
</dbReference>
<evidence type="ECO:0000259" key="10">
    <source>
        <dbReference type="Pfam" id="PF00728"/>
    </source>
</evidence>
<keyword evidence="4" id="KW-0378">Hydrolase</keyword>
<dbReference type="SUPFAM" id="SSF51445">
    <property type="entry name" value="(Trans)glycosidases"/>
    <property type="match status" value="1"/>
</dbReference>
<dbReference type="GO" id="GO:0004563">
    <property type="term" value="F:beta-N-acetylhexosaminidase activity"/>
    <property type="evidence" value="ECO:0007669"/>
    <property type="project" value="UniProtKB-EC"/>
</dbReference>
<comment type="catalytic activity">
    <reaction evidence="1">
        <text>Hydrolysis of terminal non-reducing N-acetyl-D-hexosamine residues in N-acetyl-beta-D-hexosaminides.</text>
        <dbReference type="EC" id="3.2.1.52"/>
    </reaction>
</comment>
<dbReference type="SUPFAM" id="SSF55545">
    <property type="entry name" value="beta-N-acetylhexosaminidase-like domain"/>
    <property type="match status" value="1"/>
</dbReference>
<dbReference type="Proteomes" id="UP000628442">
    <property type="component" value="Unassembled WGS sequence"/>
</dbReference>
<evidence type="ECO:0000256" key="5">
    <source>
        <dbReference type="ARBA" id="ARBA00023295"/>
    </source>
</evidence>
<accession>A0AA87XVD8</accession>
<feature type="domain" description="Beta-hexosaminidase bacterial type N-terminal" evidence="11">
    <location>
        <begin position="30"/>
        <end position="160"/>
    </location>
</feature>
<dbReference type="EC" id="3.2.1.52" evidence="3"/>
<evidence type="ECO:0000313" key="12">
    <source>
        <dbReference type="EMBL" id="GGY38469.1"/>
    </source>
</evidence>
<gene>
    <name evidence="12" type="ORF">GCM10007387_20570</name>
</gene>